<dbReference type="PANTHER" id="PTHR43298">
    <property type="entry name" value="MULTIDRUG RESISTANCE PROTEIN NORM-RELATED"/>
    <property type="match status" value="1"/>
</dbReference>
<evidence type="ECO:0000256" key="2">
    <source>
        <dbReference type="SAM" id="Phobius"/>
    </source>
</evidence>
<proteinExistence type="predicted"/>
<feature type="transmembrane region" description="Helical" evidence="2">
    <location>
        <begin position="243"/>
        <end position="268"/>
    </location>
</feature>
<evidence type="ECO:0000313" key="4">
    <source>
        <dbReference type="Proteomes" id="UP000239480"/>
    </source>
</evidence>
<dbReference type="OrthoDB" id="9780160at2"/>
<comment type="caution">
    <text evidence="3">The sequence shown here is derived from an EMBL/GenBank/DDBJ whole genome shotgun (WGS) entry which is preliminary data.</text>
</comment>
<organism evidence="3 4">
    <name type="scientific">Aliiruegeria haliotis</name>
    <dbReference type="NCBI Taxonomy" id="1280846"/>
    <lineage>
        <taxon>Bacteria</taxon>
        <taxon>Pseudomonadati</taxon>
        <taxon>Pseudomonadota</taxon>
        <taxon>Alphaproteobacteria</taxon>
        <taxon>Rhodobacterales</taxon>
        <taxon>Roseobacteraceae</taxon>
        <taxon>Aliiruegeria</taxon>
    </lineage>
</organism>
<feature type="transmembrane region" description="Helical" evidence="2">
    <location>
        <begin position="168"/>
        <end position="188"/>
    </location>
</feature>
<dbReference type="Pfam" id="PF01554">
    <property type="entry name" value="MatE"/>
    <property type="match status" value="2"/>
</dbReference>
<feature type="transmembrane region" description="Helical" evidence="2">
    <location>
        <begin position="135"/>
        <end position="156"/>
    </location>
</feature>
<feature type="transmembrane region" description="Helical" evidence="2">
    <location>
        <begin position="194"/>
        <end position="212"/>
    </location>
</feature>
<reference evidence="3 4" key="1">
    <citation type="submission" date="2018-03" db="EMBL/GenBank/DDBJ databases">
        <title>Genomic Encyclopedia of Archaeal and Bacterial Type Strains, Phase II (KMG-II): from individual species to whole genera.</title>
        <authorList>
            <person name="Goeker M."/>
        </authorList>
    </citation>
    <scope>NUCLEOTIDE SEQUENCE [LARGE SCALE GENOMIC DNA]</scope>
    <source>
        <strain evidence="3 4">DSM 29328</strain>
    </source>
</reference>
<name>A0A2T0RV18_9RHOB</name>
<dbReference type="GO" id="GO:0042910">
    <property type="term" value="F:xenobiotic transmembrane transporter activity"/>
    <property type="evidence" value="ECO:0007669"/>
    <property type="project" value="InterPro"/>
</dbReference>
<keyword evidence="2" id="KW-0472">Membrane</keyword>
<keyword evidence="4" id="KW-1185">Reference proteome</keyword>
<feature type="transmembrane region" description="Helical" evidence="2">
    <location>
        <begin position="280"/>
        <end position="307"/>
    </location>
</feature>
<keyword evidence="2" id="KW-1133">Transmembrane helix</keyword>
<accession>A0A2T0RV18</accession>
<keyword evidence="2" id="KW-0812">Transmembrane</keyword>
<dbReference type="InterPro" id="IPR050222">
    <property type="entry name" value="MATE_MdtK"/>
</dbReference>
<feature type="transmembrane region" description="Helical" evidence="2">
    <location>
        <begin position="23"/>
        <end position="42"/>
    </location>
</feature>
<feature type="transmembrane region" description="Helical" evidence="2">
    <location>
        <begin position="402"/>
        <end position="429"/>
    </location>
</feature>
<dbReference type="GO" id="GO:0005886">
    <property type="term" value="C:plasma membrane"/>
    <property type="evidence" value="ECO:0007669"/>
    <property type="project" value="TreeGrafter"/>
</dbReference>
<keyword evidence="1" id="KW-0813">Transport</keyword>
<dbReference type="Proteomes" id="UP000239480">
    <property type="component" value="Unassembled WGS sequence"/>
</dbReference>
<feature type="transmembrane region" description="Helical" evidence="2">
    <location>
        <begin position="48"/>
        <end position="70"/>
    </location>
</feature>
<feature type="transmembrane region" description="Helical" evidence="2">
    <location>
        <begin position="355"/>
        <end position="372"/>
    </location>
</feature>
<dbReference type="EMBL" id="PVTD01000002">
    <property type="protein sequence ID" value="PRY25004.1"/>
    <property type="molecule type" value="Genomic_DNA"/>
</dbReference>
<dbReference type="PANTHER" id="PTHR43298:SF2">
    <property type="entry name" value="FMN_FAD EXPORTER YEEO-RELATED"/>
    <property type="match status" value="1"/>
</dbReference>
<feature type="transmembrane region" description="Helical" evidence="2">
    <location>
        <begin position="328"/>
        <end position="349"/>
    </location>
</feature>
<dbReference type="AlphaFoldDB" id="A0A2T0RV18"/>
<sequence>MTVIAAPSATPSNVAIFRMAWPLGLKAMMLHGIVVIDAWLVSALGEPALAAMGLAASIAGLILGTLMAFSNAAQVRIAQAYGSGDPVSLKTGLYVGILINVASAALGIGLVALFGDDIIRAFAHTPWIADQAISYLQVFLLVVVFEAFGQVLGSHFNGCGKTLMPAKSYLLAIPINVVTSYVLIHGHWGLPELGVSGAAVGSAIAAMTRMLFLGAGLWRMNRAYLGVEGWRNGTLRASIHRHLVFALPIAGTFISMTIVNNICMLIYAKMSVNDFAAMTLIQPWVLVAGNFSTAWGMATGIAVAQLLGSNVPGDDLVVFLKRAWRGAFVAAIVVSLCFLGLSLSVQGIYGQLEAQTRAALWSFLPFLLVLPFPRGSNLMCGHTLRASGDTVYPMKVHVCSQWLVRLPLTAAFILWLDLSVTWVFALVLFEEFVKLPFFHSRILKGEWKKGLKEDD</sequence>
<gene>
    <name evidence="3" type="ORF">CLV78_102181</name>
</gene>
<protein>
    <submittedName>
        <fullName evidence="3">Na+-driven multidrug efflux pump</fullName>
    </submittedName>
</protein>
<dbReference type="GO" id="GO:0015297">
    <property type="term" value="F:antiporter activity"/>
    <property type="evidence" value="ECO:0007669"/>
    <property type="project" value="InterPro"/>
</dbReference>
<evidence type="ECO:0000313" key="3">
    <source>
        <dbReference type="EMBL" id="PRY25004.1"/>
    </source>
</evidence>
<dbReference type="InterPro" id="IPR002528">
    <property type="entry name" value="MATE_fam"/>
</dbReference>
<feature type="transmembrane region" description="Helical" evidence="2">
    <location>
        <begin position="91"/>
        <end position="115"/>
    </location>
</feature>
<evidence type="ECO:0000256" key="1">
    <source>
        <dbReference type="ARBA" id="ARBA00022448"/>
    </source>
</evidence>
<dbReference type="RefSeq" id="WP_106203942.1">
    <property type="nucleotide sequence ID" value="NZ_PVTD01000002.1"/>
</dbReference>